<feature type="transmembrane region" description="Helical" evidence="1">
    <location>
        <begin position="154"/>
        <end position="177"/>
    </location>
</feature>
<evidence type="ECO:0000313" key="2">
    <source>
        <dbReference type="EMBL" id="GAA1109234.1"/>
    </source>
</evidence>
<keyword evidence="1" id="KW-1133">Transmembrane helix</keyword>
<evidence type="ECO:0000313" key="3">
    <source>
        <dbReference type="Proteomes" id="UP001501581"/>
    </source>
</evidence>
<proteinExistence type="predicted"/>
<gene>
    <name evidence="2" type="ORF">GCM10009668_31920</name>
</gene>
<feature type="transmembrane region" description="Helical" evidence="1">
    <location>
        <begin position="184"/>
        <end position="203"/>
    </location>
</feature>
<feature type="transmembrane region" description="Helical" evidence="1">
    <location>
        <begin position="66"/>
        <end position="89"/>
    </location>
</feature>
<dbReference type="EMBL" id="BAAALG010000012">
    <property type="protein sequence ID" value="GAA1109234.1"/>
    <property type="molecule type" value="Genomic_DNA"/>
</dbReference>
<keyword evidence="1" id="KW-0812">Transmembrane</keyword>
<comment type="caution">
    <text evidence="2">The sequence shown here is derived from an EMBL/GenBank/DDBJ whole genome shotgun (WGS) entry which is preliminary data.</text>
</comment>
<evidence type="ECO:0000256" key="1">
    <source>
        <dbReference type="SAM" id="Phobius"/>
    </source>
</evidence>
<dbReference type="RefSeq" id="WP_343995831.1">
    <property type="nucleotide sequence ID" value="NZ_BAAALG010000012.1"/>
</dbReference>
<feature type="transmembrane region" description="Helical" evidence="1">
    <location>
        <begin position="116"/>
        <end position="142"/>
    </location>
</feature>
<name>A0ABN1TZ58_9ACTN</name>
<evidence type="ECO:0008006" key="4">
    <source>
        <dbReference type="Google" id="ProtNLM"/>
    </source>
</evidence>
<keyword evidence="3" id="KW-1185">Reference proteome</keyword>
<dbReference type="Proteomes" id="UP001501581">
    <property type="component" value="Unassembled WGS sequence"/>
</dbReference>
<feature type="transmembrane region" description="Helical" evidence="1">
    <location>
        <begin position="230"/>
        <end position="250"/>
    </location>
</feature>
<protein>
    <recommendedName>
        <fullName evidence="4">ABC transporter permease</fullName>
    </recommendedName>
</protein>
<organism evidence="2 3">
    <name type="scientific">Nocardioides dubius</name>
    <dbReference type="NCBI Taxonomy" id="317019"/>
    <lineage>
        <taxon>Bacteria</taxon>
        <taxon>Bacillati</taxon>
        <taxon>Actinomycetota</taxon>
        <taxon>Actinomycetes</taxon>
        <taxon>Propionibacteriales</taxon>
        <taxon>Nocardioidaceae</taxon>
        <taxon>Nocardioides</taxon>
    </lineage>
</organism>
<sequence>MSAGTLEPGMIDISASKRPTMARMVAVEIRKMTDTRAGLWLLLAIAIITVAVNTLFLIFSNDDLPFLAFLQFSAMPQGILLPVLAVLLVTQEWGQRTGLVSFALVPDRSRVIVAKLAAATLFVIAAYLVALVIAAVLTPIAGADDPWEDVSGPYLLRVLLALLIGGLWGFAFGLALLNSAFAIVAYFAVPMVVSIVTAIWTAAQDKLLWFDLSTSSSQLFDPSSVSGEQWAQVGTGVLIWIVLPMVIGWMRVQKAEIK</sequence>
<reference evidence="2 3" key="1">
    <citation type="journal article" date="2019" name="Int. J. Syst. Evol. Microbiol.">
        <title>The Global Catalogue of Microorganisms (GCM) 10K type strain sequencing project: providing services to taxonomists for standard genome sequencing and annotation.</title>
        <authorList>
            <consortium name="The Broad Institute Genomics Platform"/>
            <consortium name="The Broad Institute Genome Sequencing Center for Infectious Disease"/>
            <person name="Wu L."/>
            <person name="Ma J."/>
        </authorList>
    </citation>
    <scope>NUCLEOTIDE SEQUENCE [LARGE SCALE GENOMIC DNA]</scope>
    <source>
        <strain evidence="2 3">JCM 13008</strain>
    </source>
</reference>
<keyword evidence="1" id="KW-0472">Membrane</keyword>
<accession>A0ABN1TZ58</accession>
<feature type="transmembrane region" description="Helical" evidence="1">
    <location>
        <begin position="39"/>
        <end position="60"/>
    </location>
</feature>